<dbReference type="RefSeq" id="XP_007323697.1">
    <property type="nucleotide sequence ID" value="XM_007323635.1"/>
</dbReference>
<dbReference type="Proteomes" id="UP000008064">
    <property type="component" value="Unassembled WGS sequence"/>
</dbReference>
<dbReference type="KEGG" id="sla:SERLADRAFT_402039"/>
<accession>F8PBC4</accession>
<name>F8PBC4_SERL9</name>
<evidence type="ECO:0000313" key="1">
    <source>
        <dbReference type="EMBL" id="EGO19564.1"/>
    </source>
</evidence>
<gene>
    <name evidence="1" type="ORF">SERLADRAFT_402039</name>
</gene>
<feature type="non-terminal residue" evidence="1">
    <location>
        <position position="68"/>
    </location>
</feature>
<protein>
    <submittedName>
        <fullName evidence="1">Uncharacterized protein</fullName>
    </submittedName>
</protein>
<dbReference type="EMBL" id="GL945443">
    <property type="protein sequence ID" value="EGO19564.1"/>
    <property type="molecule type" value="Genomic_DNA"/>
</dbReference>
<sequence>MKYSATAPMIRTATTPPTVPPTIVPTGGFVLVLEESGFESRAILSAGVSSFATAIPSFKIARARALSI</sequence>
<reference evidence="1" key="1">
    <citation type="submission" date="2011-04" db="EMBL/GenBank/DDBJ databases">
        <title>Evolution of plant cell wall degrading machinery underlies the functional diversity of forest fungi.</title>
        <authorList>
            <consortium name="US DOE Joint Genome Institute (JGI-PGF)"/>
            <person name="Eastwood D.C."/>
            <person name="Floudas D."/>
            <person name="Binder M."/>
            <person name="Majcherczyk A."/>
            <person name="Schneider P."/>
            <person name="Aerts A."/>
            <person name="Asiegbu F.O."/>
            <person name="Baker S.E."/>
            <person name="Barry K."/>
            <person name="Bendiksby M."/>
            <person name="Blumentritt M."/>
            <person name="Coutinho P.M."/>
            <person name="Cullen D."/>
            <person name="Cullen D."/>
            <person name="Gathman A."/>
            <person name="Goodell B."/>
            <person name="Henrissat B."/>
            <person name="Ihrmark K."/>
            <person name="Kauserud H."/>
            <person name="Kohler A."/>
            <person name="LaButti K."/>
            <person name="Lapidus A."/>
            <person name="Lavin J.L."/>
            <person name="Lee Y.-H."/>
            <person name="Lindquist E."/>
            <person name="Lilly W."/>
            <person name="Lucas S."/>
            <person name="Morin E."/>
            <person name="Murat C."/>
            <person name="Oguiza J.A."/>
            <person name="Park J."/>
            <person name="Pisabarro A.G."/>
            <person name="Riley R."/>
            <person name="Rosling A."/>
            <person name="Salamov A."/>
            <person name="Schmidt O."/>
            <person name="Schmutz J."/>
            <person name="Skrede I."/>
            <person name="Stenlid J."/>
            <person name="Wiebenga A."/>
            <person name="Xie X."/>
            <person name="Kues U."/>
            <person name="Hibbett D.S."/>
            <person name="Hoffmeister D."/>
            <person name="Hogberg N."/>
            <person name="Martin F."/>
            <person name="Grigoriev I.V."/>
            <person name="Watkinson S.C."/>
        </authorList>
    </citation>
    <scope>NUCLEOTIDE SEQUENCE</scope>
    <source>
        <strain evidence="1">S7.9</strain>
    </source>
</reference>
<proteinExistence type="predicted"/>
<dbReference type="HOGENOM" id="CLU_2801133_0_0_1"/>
<dbReference type="GeneID" id="18812134"/>
<organism>
    <name type="scientific">Serpula lacrymans var. lacrymans (strain S7.9)</name>
    <name type="common">Dry rot fungus</name>
    <dbReference type="NCBI Taxonomy" id="578457"/>
    <lineage>
        <taxon>Eukaryota</taxon>
        <taxon>Fungi</taxon>
        <taxon>Dikarya</taxon>
        <taxon>Basidiomycota</taxon>
        <taxon>Agaricomycotina</taxon>
        <taxon>Agaricomycetes</taxon>
        <taxon>Agaricomycetidae</taxon>
        <taxon>Boletales</taxon>
        <taxon>Coniophorineae</taxon>
        <taxon>Serpulaceae</taxon>
        <taxon>Serpula</taxon>
    </lineage>
</organism>
<dbReference type="AlphaFoldDB" id="F8PBC4"/>